<dbReference type="InterPro" id="IPR038718">
    <property type="entry name" value="SNF2-like_sf"/>
</dbReference>
<reference evidence="2" key="1">
    <citation type="journal article" date="2015" name="Nature">
        <title>Complex archaea that bridge the gap between prokaryotes and eukaryotes.</title>
        <authorList>
            <person name="Spang A."/>
            <person name="Saw J.H."/>
            <person name="Jorgensen S.L."/>
            <person name="Zaremba-Niedzwiedzka K."/>
            <person name="Martijn J."/>
            <person name="Lind A.E."/>
            <person name="van Eijk R."/>
            <person name="Schleper C."/>
            <person name="Guy L."/>
            <person name="Ettema T.J."/>
        </authorList>
    </citation>
    <scope>NUCLEOTIDE SEQUENCE</scope>
</reference>
<organism evidence="2">
    <name type="scientific">marine sediment metagenome</name>
    <dbReference type="NCBI Taxonomy" id="412755"/>
    <lineage>
        <taxon>unclassified sequences</taxon>
        <taxon>metagenomes</taxon>
        <taxon>ecological metagenomes</taxon>
    </lineage>
</organism>
<dbReference type="GO" id="GO:0005524">
    <property type="term" value="F:ATP binding"/>
    <property type="evidence" value="ECO:0007669"/>
    <property type="project" value="InterPro"/>
</dbReference>
<sequence>MEYQYKTKPFGHQARIFEETREMPSYGILWEQGCGKTKPIIDSIAYLFMSKQIDAALTVAPGGVERNWITDELPAHMPDAVMKKTMLFAWQSKRASTKWHVAAFDKLVKFDGLAFFCISYDAFMTKKGKKAVWRFLRRRRVFMTLDESDDIKTPKAKRTRSVVASGAYPVYKRILTGTPADKPFDIYAQLRFLDEGIWRRRGLANFQSFKQHYAEWFTADDCKLLHGYDPKYDELLRYKNIDELAGILASVSDRLLKTDVLDLPDKLYTKRWFDMTPKQQSYYD</sequence>
<accession>A0A0F9CMA4</accession>
<dbReference type="EMBL" id="LAZR01045892">
    <property type="protein sequence ID" value="KKK97791.1"/>
    <property type="molecule type" value="Genomic_DNA"/>
</dbReference>
<feature type="domain" description="SNF2 N-terminal" evidence="1">
    <location>
        <begin position="27"/>
        <end position="284"/>
    </location>
</feature>
<proteinExistence type="predicted"/>
<dbReference type="AlphaFoldDB" id="A0A0F9CMA4"/>
<dbReference type="Pfam" id="PF00176">
    <property type="entry name" value="SNF2-rel_dom"/>
    <property type="match status" value="1"/>
</dbReference>
<comment type="caution">
    <text evidence="2">The sequence shown here is derived from an EMBL/GenBank/DDBJ whole genome shotgun (WGS) entry which is preliminary data.</text>
</comment>
<evidence type="ECO:0000259" key="1">
    <source>
        <dbReference type="Pfam" id="PF00176"/>
    </source>
</evidence>
<gene>
    <name evidence="2" type="ORF">LCGC14_2649220</name>
</gene>
<name>A0A0F9CMA4_9ZZZZ</name>
<dbReference type="SUPFAM" id="SSF52540">
    <property type="entry name" value="P-loop containing nucleoside triphosphate hydrolases"/>
    <property type="match status" value="1"/>
</dbReference>
<dbReference type="InterPro" id="IPR027417">
    <property type="entry name" value="P-loop_NTPase"/>
</dbReference>
<feature type="non-terminal residue" evidence="2">
    <location>
        <position position="284"/>
    </location>
</feature>
<dbReference type="InterPro" id="IPR000330">
    <property type="entry name" value="SNF2_N"/>
</dbReference>
<dbReference type="Gene3D" id="3.40.50.10810">
    <property type="entry name" value="Tandem AAA-ATPase domain"/>
    <property type="match status" value="1"/>
</dbReference>
<protein>
    <recommendedName>
        <fullName evidence="1">SNF2 N-terminal domain-containing protein</fullName>
    </recommendedName>
</protein>
<evidence type="ECO:0000313" key="2">
    <source>
        <dbReference type="EMBL" id="KKK97791.1"/>
    </source>
</evidence>